<evidence type="ECO:0000256" key="2">
    <source>
        <dbReference type="ARBA" id="ARBA00022679"/>
    </source>
</evidence>
<keyword evidence="1 5" id="KW-0328">Glycosyltransferase</keyword>
<dbReference type="GO" id="GO:0070212">
    <property type="term" value="P:protein poly-ADP-ribosylation"/>
    <property type="evidence" value="ECO:0007669"/>
    <property type="project" value="TreeGrafter"/>
</dbReference>
<dbReference type="AlphaFoldDB" id="A0A8C4T003"/>
<dbReference type="PROSITE" id="PS51977">
    <property type="entry name" value="WGR"/>
    <property type="match status" value="1"/>
</dbReference>
<evidence type="ECO:0000313" key="8">
    <source>
        <dbReference type="Ensembl" id="ENSECRP00000024312.1"/>
    </source>
</evidence>
<dbReference type="GO" id="GO:0005730">
    <property type="term" value="C:nucleolus"/>
    <property type="evidence" value="ECO:0007669"/>
    <property type="project" value="TreeGrafter"/>
</dbReference>
<dbReference type="EC" id="2.4.2.-" evidence="5"/>
<feature type="domain" description="PARP catalytic" evidence="6">
    <location>
        <begin position="290"/>
        <end position="493"/>
    </location>
</feature>
<dbReference type="Proteomes" id="UP000694620">
    <property type="component" value="Chromosome 18"/>
</dbReference>
<dbReference type="Ensembl" id="ENSECRT00000024847.1">
    <property type="protein sequence ID" value="ENSECRP00000024312.1"/>
    <property type="gene ID" value="ENSECRG00000016445.1"/>
</dbReference>
<proteinExistence type="inferred from homology"/>
<evidence type="ECO:0000256" key="5">
    <source>
        <dbReference type="RuleBase" id="RU362114"/>
    </source>
</evidence>
<name>A0A8C4T003_ERPCA</name>
<reference evidence="8" key="2">
    <citation type="submission" date="2025-08" db="UniProtKB">
        <authorList>
            <consortium name="Ensembl"/>
        </authorList>
    </citation>
    <scope>IDENTIFICATION</scope>
</reference>
<dbReference type="InterPro" id="IPR036930">
    <property type="entry name" value="WGR_dom_sf"/>
</dbReference>
<dbReference type="GO" id="GO:0035861">
    <property type="term" value="C:site of double-strand break"/>
    <property type="evidence" value="ECO:0007669"/>
    <property type="project" value="TreeGrafter"/>
</dbReference>
<dbReference type="PANTHER" id="PTHR10459">
    <property type="entry name" value="DNA LIGASE"/>
    <property type="match status" value="1"/>
</dbReference>
<dbReference type="GeneTree" id="ENSGT00940000158855"/>
<evidence type="ECO:0000256" key="3">
    <source>
        <dbReference type="ARBA" id="ARBA00023027"/>
    </source>
</evidence>
<dbReference type="PANTHER" id="PTHR10459:SF66">
    <property type="entry name" value="PROTEIN MONO-ADP-RIBOSYLTRANSFERASE PARP3"/>
    <property type="match status" value="1"/>
</dbReference>
<evidence type="ECO:0000256" key="4">
    <source>
        <dbReference type="ARBA" id="ARBA00024347"/>
    </source>
</evidence>
<dbReference type="SMART" id="SM00773">
    <property type="entry name" value="WGR"/>
    <property type="match status" value="1"/>
</dbReference>
<dbReference type="GO" id="GO:1990404">
    <property type="term" value="F:NAD+-protein mono-ADP-ribosyltransferase activity"/>
    <property type="evidence" value="ECO:0007669"/>
    <property type="project" value="TreeGrafter"/>
</dbReference>
<dbReference type="Pfam" id="PF05406">
    <property type="entry name" value="WGR"/>
    <property type="match status" value="1"/>
</dbReference>
<organism evidence="8 9">
    <name type="scientific">Erpetoichthys calabaricus</name>
    <name type="common">Rope fish</name>
    <name type="synonym">Calamoichthys calabaricus</name>
    <dbReference type="NCBI Taxonomy" id="27687"/>
    <lineage>
        <taxon>Eukaryota</taxon>
        <taxon>Metazoa</taxon>
        <taxon>Chordata</taxon>
        <taxon>Craniata</taxon>
        <taxon>Vertebrata</taxon>
        <taxon>Euteleostomi</taxon>
        <taxon>Actinopterygii</taxon>
        <taxon>Polypteriformes</taxon>
        <taxon>Polypteridae</taxon>
        <taxon>Erpetoichthys</taxon>
    </lineage>
</organism>
<accession>A0A8C4T003</accession>
<keyword evidence="3 5" id="KW-0520">NAD</keyword>
<dbReference type="SUPFAM" id="SSF47587">
    <property type="entry name" value="Domain of poly(ADP-ribose) polymerase"/>
    <property type="match status" value="1"/>
</dbReference>
<dbReference type="GO" id="GO:0006302">
    <property type="term" value="P:double-strand break repair"/>
    <property type="evidence" value="ECO:0007669"/>
    <property type="project" value="TreeGrafter"/>
</dbReference>
<sequence>MAPKRKAAAGTKGAKKVKTEPEDAFRLAKEVLKSVSKGGGTTNVDAASVCLLVFPSSQIYANYACILNQTNAGSNKFYIIQVIKAGISFYCWNRWGHVGEGGEARLAVPTCLLQIKEVTLFLKMFKDKTENDWKNKDNFKAHPGKYTPMQVESKAGRVTSIKVSTSPLRPLGGRVLHFILTDVVLALDLSHQLLVPRGPLTKLVKGLEALEELEKAHKKKSSEAKLRVLSFHFYTIISQKIWYKRLPIIKLRLVLHAKREILMILAGIQQAKSLQAENQKAELEVEEILHPIDQDYKLLKCGLTRLNEKSENYQVGASRTERCMRLKTMGKRFKTHNGIENRRLLWHGTKMASIAAILKSGLRVMPHSGGRVGKGIYFASENSKSENFVWHTSNRIGIMFLNEVSLGKEYTITKDDSSLVQAPDGYDCVVARGQTEPDASKDVSIILDGKKVMVPQGKPLSQKEYSSSRFSQSEYVIYKESQCRIRYLLQLKF</sequence>
<comment type="similarity">
    <text evidence="4">Belongs to the ARTD/PARP family.</text>
</comment>
<dbReference type="GO" id="GO:0003950">
    <property type="term" value="F:NAD+ poly-ADP-ribosyltransferase activity"/>
    <property type="evidence" value="ECO:0007669"/>
    <property type="project" value="UniProtKB-UniRule"/>
</dbReference>
<reference evidence="8" key="3">
    <citation type="submission" date="2025-09" db="UniProtKB">
        <authorList>
            <consortium name="Ensembl"/>
        </authorList>
    </citation>
    <scope>IDENTIFICATION</scope>
</reference>
<dbReference type="InterPro" id="IPR012317">
    <property type="entry name" value="Poly(ADP-ribose)pol_cat_dom"/>
</dbReference>
<gene>
    <name evidence="8" type="primary">PARP3</name>
</gene>
<evidence type="ECO:0000259" key="6">
    <source>
        <dbReference type="PROSITE" id="PS51059"/>
    </source>
</evidence>
<protein>
    <recommendedName>
        <fullName evidence="5">Poly [ADP-ribose] polymerase</fullName>
        <shortName evidence="5">PARP</shortName>
        <ecNumber evidence="5">2.4.2.-</ecNumber>
    </recommendedName>
</protein>
<dbReference type="InterPro" id="IPR050800">
    <property type="entry name" value="ARTD/PARP"/>
</dbReference>
<dbReference type="SUPFAM" id="SSF56399">
    <property type="entry name" value="ADP-ribosylation"/>
    <property type="match status" value="1"/>
</dbReference>
<dbReference type="Gene3D" id="1.20.142.10">
    <property type="entry name" value="Poly(ADP-ribose) polymerase, regulatory domain"/>
    <property type="match status" value="1"/>
</dbReference>
<dbReference type="InterPro" id="IPR008893">
    <property type="entry name" value="WGR_domain"/>
</dbReference>
<reference evidence="8" key="1">
    <citation type="submission" date="2021-06" db="EMBL/GenBank/DDBJ databases">
        <authorList>
            <consortium name="Wellcome Sanger Institute Data Sharing"/>
        </authorList>
    </citation>
    <scope>NUCLEOTIDE SEQUENCE [LARGE SCALE GENOMIC DNA]</scope>
</reference>
<dbReference type="Gene3D" id="3.90.228.10">
    <property type="match status" value="1"/>
</dbReference>
<evidence type="ECO:0000259" key="7">
    <source>
        <dbReference type="PROSITE" id="PS51977"/>
    </source>
</evidence>
<keyword evidence="9" id="KW-1185">Reference proteome</keyword>
<dbReference type="GO" id="GO:0016779">
    <property type="term" value="F:nucleotidyltransferase activity"/>
    <property type="evidence" value="ECO:0007669"/>
    <property type="project" value="UniProtKB-KW"/>
</dbReference>
<dbReference type="InterPro" id="IPR036616">
    <property type="entry name" value="Poly(ADP-ribose)pol_reg_dom_sf"/>
</dbReference>
<keyword evidence="2 5" id="KW-0808">Transferase</keyword>
<dbReference type="PROSITE" id="PS51059">
    <property type="entry name" value="PARP_CATALYTIC"/>
    <property type="match status" value="1"/>
</dbReference>
<dbReference type="SUPFAM" id="SSF142921">
    <property type="entry name" value="WGR domain-like"/>
    <property type="match status" value="1"/>
</dbReference>
<feature type="domain" description="WGR" evidence="7">
    <location>
        <begin position="56"/>
        <end position="146"/>
    </location>
</feature>
<evidence type="ECO:0000256" key="1">
    <source>
        <dbReference type="ARBA" id="ARBA00022676"/>
    </source>
</evidence>
<evidence type="ECO:0000313" key="9">
    <source>
        <dbReference type="Proteomes" id="UP000694620"/>
    </source>
</evidence>
<dbReference type="Pfam" id="PF00644">
    <property type="entry name" value="PARP"/>
    <property type="match status" value="1"/>
</dbReference>